<sequence length="104" mass="12181">MFIKKYLGELQADQVSTATGVVLFGLYFWFLTRLWSIKSARQAIFIGAIWLGLTVAFEFIFGHYFMKNSWTNLFHDYNIFAGRVWMVVLSWIALAPFVFYCLES</sequence>
<feature type="transmembrane region" description="Helical" evidence="1">
    <location>
        <begin position="84"/>
        <end position="102"/>
    </location>
</feature>
<keyword evidence="1" id="KW-1133">Transmembrane helix</keyword>
<evidence type="ECO:0000256" key="1">
    <source>
        <dbReference type="SAM" id="Phobius"/>
    </source>
</evidence>
<protein>
    <submittedName>
        <fullName evidence="2">Uncharacterized protein</fullName>
    </submittedName>
</protein>
<reference evidence="2" key="1">
    <citation type="submission" date="2020-02" db="EMBL/GenBank/DDBJ databases">
        <authorList>
            <person name="Meier V. D."/>
        </authorList>
    </citation>
    <scope>NUCLEOTIDE SEQUENCE</scope>
    <source>
        <strain evidence="2">AVDCRST_MAG92</strain>
    </source>
</reference>
<feature type="transmembrane region" description="Helical" evidence="1">
    <location>
        <begin position="43"/>
        <end position="64"/>
    </location>
</feature>
<feature type="transmembrane region" description="Helical" evidence="1">
    <location>
        <begin position="12"/>
        <end position="31"/>
    </location>
</feature>
<keyword evidence="1" id="KW-0472">Membrane</keyword>
<accession>A0A6J4H6W7</accession>
<dbReference type="AlphaFoldDB" id="A0A6J4H6W7"/>
<organism evidence="2">
    <name type="scientific">uncultured Coleofasciculus sp</name>
    <dbReference type="NCBI Taxonomy" id="1267456"/>
    <lineage>
        <taxon>Bacteria</taxon>
        <taxon>Bacillati</taxon>
        <taxon>Cyanobacteriota</taxon>
        <taxon>Cyanophyceae</taxon>
        <taxon>Coleofasciculales</taxon>
        <taxon>Coleofasciculaceae</taxon>
        <taxon>Coleofasciculus</taxon>
        <taxon>environmental samples</taxon>
    </lineage>
</organism>
<proteinExistence type="predicted"/>
<gene>
    <name evidence="2" type="ORF">AVDCRST_MAG92-244</name>
</gene>
<dbReference type="EMBL" id="CADCTM010000037">
    <property type="protein sequence ID" value="CAA9214380.1"/>
    <property type="molecule type" value="Genomic_DNA"/>
</dbReference>
<name>A0A6J4H6W7_9CYAN</name>
<evidence type="ECO:0000313" key="2">
    <source>
        <dbReference type="EMBL" id="CAA9214380.1"/>
    </source>
</evidence>
<keyword evidence="1" id="KW-0812">Transmembrane</keyword>